<dbReference type="GO" id="GO:0015074">
    <property type="term" value="P:DNA integration"/>
    <property type="evidence" value="ECO:0007669"/>
    <property type="project" value="UniProtKB-KW"/>
</dbReference>
<dbReference type="Pfam" id="PF00589">
    <property type="entry name" value="Phage_integrase"/>
    <property type="match status" value="1"/>
</dbReference>
<dbReference type="STRING" id="1134435.AC731_010335"/>
<protein>
    <submittedName>
        <fullName evidence="4">Integrase</fullName>
    </submittedName>
</protein>
<dbReference type="InterPro" id="IPR011010">
    <property type="entry name" value="DNA_brk_join_enz"/>
</dbReference>
<dbReference type="GO" id="GO:0003677">
    <property type="term" value="F:DNA binding"/>
    <property type="evidence" value="ECO:0007669"/>
    <property type="project" value="InterPro"/>
</dbReference>
<sequence>MGQAKTLNEKEFKRVLAIVATTRYAERDRMVLLMSFWGGLRVGEIAALRIGDVVGADGSIKQQFTLTPEQTKGNKPRTVMVAEKLRKELASYVAGLKHKDPKRALFGSQRSRDGFSANTLCKRMNHLFALAGIDGASSHSGRRTFITTLANKGVGVRVLMALAGHRNIGTTQRYIDLNDELVKVAVNLI</sequence>
<evidence type="ECO:0000313" key="5">
    <source>
        <dbReference type="Proteomes" id="UP000036902"/>
    </source>
</evidence>
<dbReference type="Gene3D" id="1.10.443.10">
    <property type="entry name" value="Intergrase catalytic core"/>
    <property type="match status" value="1"/>
</dbReference>
<evidence type="ECO:0000256" key="1">
    <source>
        <dbReference type="ARBA" id="ARBA00022908"/>
    </source>
</evidence>
<keyword evidence="5" id="KW-1185">Reference proteome</keyword>
<dbReference type="GO" id="GO:0006310">
    <property type="term" value="P:DNA recombination"/>
    <property type="evidence" value="ECO:0007669"/>
    <property type="project" value="UniProtKB-KW"/>
</dbReference>
<evidence type="ECO:0000259" key="3">
    <source>
        <dbReference type="PROSITE" id="PS51898"/>
    </source>
</evidence>
<keyword evidence="1" id="KW-0229">DNA integration</keyword>
<dbReference type="CDD" id="cd00397">
    <property type="entry name" value="DNA_BRE_C"/>
    <property type="match status" value="1"/>
</dbReference>
<accession>A0A127KBG5</accession>
<feature type="domain" description="Tyr recombinase" evidence="3">
    <location>
        <begin position="2"/>
        <end position="187"/>
    </location>
</feature>
<dbReference type="PANTHER" id="PTHR30349">
    <property type="entry name" value="PHAGE INTEGRASE-RELATED"/>
    <property type="match status" value="1"/>
</dbReference>
<dbReference type="KEGG" id="thu:AC731_010335"/>
<gene>
    <name evidence="4" type="ORF">AC731_010335</name>
</gene>
<dbReference type="SUPFAM" id="SSF56349">
    <property type="entry name" value="DNA breaking-rejoining enzymes"/>
    <property type="match status" value="1"/>
</dbReference>
<reference evidence="5" key="1">
    <citation type="submission" date="2016-03" db="EMBL/GenBank/DDBJ databases">
        <authorList>
            <person name="Ma C."/>
            <person name="Zhou S."/>
            <person name="Yang G."/>
        </authorList>
    </citation>
    <scope>NUCLEOTIDE SEQUENCE [LARGE SCALE GENOMIC DNA]</scope>
    <source>
        <strain evidence="5">SgZ-1</strain>
    </source>
</reference>
<proteinExistence type="predicted"/>
<dbReference type="EMBL" id="CP014646">
    <property type="protein sequence ID" value="AMO39074.1"/>
    <property type="molecule type" value="Genomic_DNA"/>
</dbReference>
<dbReference type="InterPro" id="IPR002104">
    <property type="entry name" value="Integrase_catalytic"/>
</dbReference>
<dbReference type="InterPro" id="IPR013762">
    <property type="entry name" value="Integrase-like_cat_sf"/>
</dbReference>
<evidence type="ECO:0000256" key="2">
    <source>
        <dbReference type="ARBA" id="ARBA00023172"/>
    </source>
</evidence>
<dbReference type="AlphaFoldDB" id="A0A127KBG5"/>
<dbReference type="Proteomes" id="UP000036902">
    <property type="component" value="Chromosome"/>
</dbReference>
<name>A0A127KBG5_9RHOO</name>
<dbReference type="PROSITE" id="PS51898">
    <property type="entry name" value="TYR_RECOMBINASE"/>
    <property type="match status" value="1"/>
</dbReference>
<keyword evidence="2" id="KW-0233">DNA recombination</keyword>
<evidence type="ECO:0000313" key="4">
    <source>
        <dbReference type="EMBL" id="AMO39074.1"/>
    </source>
</evidence>
<organism evidence="4 5">
    <name type="scientific">Thauera humireducens</name>
    <dbReference type="NCBI Taxonomy" id="1134435"/>
    <lineage>
        <taxon>Bacteria</taxon>
        <taxon>Pseudomonadati</taxon>
        <taxon>Pseudomonadota</taxon>
        <taxon>Betaproteobacteria</taxon>
        <taxon>Rhodocyclales</taxon>
        <taxon>Zoogloeaceae</taxon>
        <taxon>Thauera</taxon>
    </lineage>
</organism>
<dbReference type="InterPro" id="IPR050090">
    <property type="entry name" value="Tyrosine_recombinase_XerCD"/>
</dbReference>